<dbReference type="GO" id="GO:0005737">
    <property type="term" value="C:cytoplasm"/>
    <property type="evidence" value="ECO:0007669"/>
    <property type="project" value="UniProtKB-SubCell"/>
</dbReference>
<dbReference type="Pfam" id="PF08559">
    <property type="entry name" value="Cut8"/>
    <property type="match status" value="1"/>
</dbReference>
<evidence type="ECO:0000256" key="5">
    <source>
        <dbReference type="RuleBase" id="RU368013"/>
    </source>
</evidence>
<dbReference type="Gene3D" id="1.20.58.1590">
    <property type="entry name" value="Tethering factor for nuclear proteasome Cut8/Sts1"/>
    <property type="match status" value="1"/>
</dbReference>
<evidence type="ECO:0000313" key="7">
    <source>
        <dbReference type="EMBL" id="GMG27619.1"/>
    </source>
</evidence>
<keyword evidence="5" id="KW-0963">Cytoplasm</keyword>
<comment type="subcellular location">
    <subcellularLocation>
        <location evidence="5">Cytoplasm</location>
    </subcellularLocation>
    <subcellularLocation>
        <location evidence="5">Nucleus</location>
    </subcellularLocation>
</comment>
<feature type="compositionally biased region" description="Basic and acidic residues" evidence="6">
    <location>
        <begin position="8"/>
        <end position="19"/>
    </location>
</feature>
<dbReference type="Proteomes" id="UP001165063">
    <property type="component" value="Unassembled WGS sequence"/>
</dbReference>
<evidence type="ECO:0000256" key="2">
    <source>
        <dbReference type="ARBA" id="ARBA00016204"/>
    </source>
</evidence>
<dbReference type="GO" id="GO:0070628">
    <property type="term" value="F:proteasome binding"/>
    <property type="evidence" value="ECO:0007669"/>
    <property type="project" value="TreeGrafter"/>
</dbReference>
<dbReference type="EMBL" id="BSXU01001457">
    <property type="protein sequence ID" value="GMG27619.1"/>
    <property type="molecule type" value="Genomic_DNA"/>
</dbReference>
<accession>A0A9W6YWH5</accession>
<comment type="subunit">
    <text evidence="5">Binds the proteasome.</text>
</comment>
<evidence type="ECO:0000256" key="3">
    <source>
        <dbReference type="ARBA" id="ARBA00022927"/>
    </source>
</evidence>
<dbReference type="AlphaFoldDB" id="A0A9W6YWH5"/>
<dbReference type="PANTHER" id="PTHR28032:SF1">
    <property type="entry name" value="FI02826P"/>
    <property type="match status" value="1"/>
</dbReference>
<comment type="similarity">
    <text evidence="1 5">Belongs to the cut8/STS1 family.</text>
</comment>
<protein>
    <recommendedName>
        <fullName evidence="2 5">Tethering factor for nuclear proteasome STS1</fullName>
    </recommendedName>
</protein>
<keyword evidence="4 5" id="KW-0539">Nucleus</keyword>
<dbReference type="GO" id="GO:0031144">
    <property type="term" value="P:proteasome localization"/>
    <property type="evidence" value="ECO:0007669"/>
    <property type="project" value="UniProtKB-UniRule"/>
</dbReference>
<keyword evidence="5" id="KW-0813">Transport</keyword>
<evidence type="ECO:0000313" key="8">
    <source>
        <dbReference type="Proteomes" id="UP001165063"/>
    </source>
</evidence>
<comment type="caution">
    <text evidence="7">The sequence shown here is derived from an EMBL/GenBank/DDBJ whole genome shotgun (WGS) entry which is preliminary data.</text>
</comment>
<keyword evidence="3 5" id="KW-0653">Protein transport</keyword>
<organism evidence="7 8">
    <name type="scientific">Ambrosiozyma monospora</name>
    <name type="common">Yeast</name>
    <name type="synonym">Endomycopsis monosporus</name>
    <dbReference type="NCBI Taxonomy" id="43982"/>
    <lineage>
        <taxon>Eukaryota</taxon>
        <taxon>Fungi</taxon>
        <taxon>Dikarya</taxon>
        <taxon>Ascomycota</taxon>
        <taxon>Saccharomycotina</taxon>
        <taxon>Pichiomycetes</taxon>
        <taxon>Pichiales</taxon>
        <taxon>Pichiaceae</taxon>
        <taxon>Ambrosiozyma</taxon>
    </lineage>
</organism>
<dbReference type="GO" id="GO:0071630">
    <property type="term" value="P:nuclear protein quality control by the ubiquitin-proteasome system"/>
    <property type="evidence" value="ECO:0007669"/>
    <property type="project" value="UniProtKB-UniRule"/>
</dbReference>
<dbReference type="PANTHER" id="PTHR28032">
    <property type="entry name" value="FI02826P"/>
    <property type="match status" value="1"/>
</dbReference>
<feature type="region of interest" description="Disordered" evidence="6">
    <location>
        <begin position="1"/>
        <end position="20"/>
    </location>
</feature>
<dbReference type="InterPro" id="IPR013868">
    <property type="entry name" value="Cut8/Sts1_fam"/>
</dbReference>
<evidence type="ECO:0000256" key="4">
    <source>
        <dbReference type="ARBA" id="ARBA00023242"/>
    </source>
</evidence>
<dbReference type="GO" id="GO:0031965">
    <property type="term" value="C:nuclear membrane"/>
    <property type="evidence" value="ECO:0007669"/>
    <property type="project" value="TreeGrafter"/>
</dbReference>
<dbReference type="OrthoDB" id="10061064at2759"/>
<proteinExistence type="inferred from homology"/>
<gene>
    <name evidence="7" type="ORF">Amon01_000346000</name>
</gene>
<dbReference type="GO" id="GO:0015031">
    <property type="term" value="P:protein transport"/>
    <property type="evidence" value="ECO:0007669"/>
    <property type="project" value="UniProtKB-UniRule"/>
</dbReference>
<sequence>MSTIPSHLQHEFQQREHQQRVSKLIQRKANKRRFNDGENEDNNNNSKGRHLMRARLPHRHSISINNARFKKQRNPEVFGQKLPLNRVIESLDQAALQKLLTTLITNNPQLTTDVMDASPNVTIENSLAILQKKLQLILDNLPYKVDPASDYSFLRVKPYVDEFFQALSDYTLNFIPPVENDLTICIQFLVEFLTQVFHKLPKFQAVEFRYYYKLTTEKFNHIFNDIVHQFVNDKKQNILLIINNNWLDNFKKLNELNNNEFHTVYQFLQDEIANYSSSGSVILDASNTNAADAQEVNSGLTTDGFRLQGLESILNFSNDNSPLHRNALNNVYDAI</sequence>
<keyword evidence="8" id="KW-1185">Reference proteome</keyword>
<reference evidence="7" key="1">
    <citation type="submission" date="2023-04" db="EMBL/GenBank/DDBJ databases">
        <title>Ambrosiozyma monospora NBRC 1965.</title>
        <authorList>
            <person name="Ichikawa N."/>
            <person name="Sato H."/>
            <person name="Tonouchi N."/>
        </authorList>
    </citation>
    <scope>NUCLEOTIDE SEQUENCE</scope>
    <source>
        <strain evidence="7">NBRC 1965</strain>
    </source>
</reference>
<name>A0A9W6YWH5_AMBMO</name>
<evidence type="ECO:0000256" key="1">
    <source>
        <dbReference type="ARBA" id="ARBA00006199"/>
    </source>
</evidence>
<feature type="region of interest" description="Disordered" evidence="6">
    <location>
        <begin position="29"/>
        <end position="50"/>
    </location>
</feature>
<dbReference type="InterPro" id="IPR038422">
    <property type="entry name" value="Cut8/Sts1_sf"/>
</dbReference>
<evidence type="ECO:0000256" key="6">
    <source>
        <dbReference type="SAM" id="MobiDB-lite"/>
    </source>
</evidence>
<comment type="function">
    <text evidence="5">Involved in ubiquitin-mediated protein degradation. Regulatory factor in the ubiquitin/proteasome pathway that controls the turnover of proteasome substrates. Targets proteasomes to the nucleus and facilitates the degradation of nuclear proteins.</text>
</comment>